<reference evidence="6 7" key="1">
    <citation type="submission" date="2018-06" db="EMBL/GenBank/DDBJ databases">
        <title>Flavobacterium tibetense sp. nov., isolated from a wetland YonghuCo on Tibetan Plateau.</title>
        <authorList>
            <person name="Xing P."/>
            <person name="Phurbu D."/>
            <person name="Lu H."/>
        </authorList>
    </citation>
    <scope>NUCLEOTIDE SEQUENCE [LARGE SCALE GENOMIC DNA]</scope>
    <source>
        <strain evidence="6 7">YH5</strain>
    </source>
</reference>
<feature type="transmembrane region" description="Helical" evidence="4">
    <location>
        <begin position="284"/>
        <end position="304"/>
    </location>
</feature>
<keyword evidence="4" id="KW-0472">Membrane</keyword>
<keyword evidence="3 6" id="KW-0808">Transferase</keyword>
<protein>
    <submittedName>
        <fullName evidence="6">Glycosyl transferase family 2</fullName>
    </submittedName>
</protein>
<dbReference type="Gene3D" id="3.90.550.10">
    <property type="entry name" value="Spore Coat Polysaccharide Biosynthesis Protein SpsA, Chain A"/>
    <property type="match status" value="1"/>
</dbReference>
<evidence type="ECO:0000313" key="6">
    <source>
        <dbReference type="EMBL" id="RBA28742.1"/>
    </source>
</evidence>
<keyword evidence="2" id="KW-0328">Glycosyltransferase</keyword>
<dbReference type="GO" id="GO:0016757">
    <property type="term" value="F:glycosyltransferase activity"/>
    <property type="evidence" value="ECO:0007669"/>
    <property type="project" value="UniProtKB-KW"/>
</dbReference>
<dbReference type="InterPro" id="IPR001173">
    <property type="entry name" value="Glyco_trans_2-like"/>
</dbReference>
<proteinExistence type="inferred from homology"/>
<evidence type="ECO:0000313" key="7">
    <source>
        <dbReference type="Proteomes" id="UP000253319"/>
    </source>
</evidence>
<comment type="caution">
    <text evidence="6">The sequence shown here is derived from an EMBL/GenBank/DDBJ whole genome shotgun (WGS) entry which is preliminary data.</text>
</comment>
<keyword evidence="4" id="KW-0812">Transmembrane</keyword>
<organism evidence="6 7">
    <name type="scientific">Flavobacterium tibetense</name>
    <dbReference type="NCBI Taxonomy" id="2233533"/>
    <lineage>
        <taxon>Bacteria</taxon>
        <taxon>Pseudomonadati</taxon>
        <taxon>Bacteroidota</taxon>
        <taxon>Flavobacteriia</taxon>
        <taxon>Flavobacteriales</taxon>
        <taxon>Flavobacteriaceae</taxon>
        <taxon>Flavobacterium</taxon>
    </lineage>
</organism>
<gene>
    <name evidence="6" type="ORF">DPN68_04960</name>
</gene>
<evidence type="ECO:0000256" key="3">
    <source>
        <dbReference type="ARBA" id="ARBA00022679"/>
    </source>
</evidence>
<keyword evidence="7" id="KW-1185">Reference proteome</keyword>
<comment type="similarity">
    <text evidence="1">Belongs to the glycosyltransferase 2 family.</text>
</comment>
<evidence type="ECO:0000256" key="1">
    <source>
        <dbReference type="ARBA" id="ARBA00006739"/>
    </source>
</evidence>
<evidence type="ECO:0000256" key="2">
    <source>
        <dbReference type="ARBA" id="ARBA00022676"/>
    </source>
</evidence>
<dbReference type="PANTHER" id="PTHR43630">
    <property type="entry name" value="POLY-BETA-1,6-N-ACETYL-D-GLUCOSAMINE SYNTHASE"/>
    <property type="match status" value="1"/>
</dbReference>
<dbReference type="OrthoDB" id="9800276at2"/>
<feature type="transmembrane region" description="Helical" evidence="4">
    <location>
        <begin position="6"/>
        <end position="30"/>
    </location>
</feature>
<dbReference type="SUPFAM" id="SSF53448">
    <property type="entry name" value="Nucleotide-diphospho-sugar transferases"/>
    <property type="match status" value="1"/>
</dbReference>
<dbReference type="Pfam" id="PF00535">
    <property type="entry name" value="Glycos_transf_2"/>
    <property type="match status" value="1"/>
</dbReference>
<accession>A0A365P2H9</accession>
<dbReference type="AlphaFoldDB" id="A0A365P2H9"/>
<feature type="domain" description="Glycosyltransferase 2-like" evidence="5">
    <location>
        <begin position="44"/>
        <end position="177"/>
    </location>
</feature>
<dbReference type="Proteomes" id="UP000253319">
    <property type="component" value="Unassembled WGS sequence"/>
</dbReference>
<keyword evidence="4" id="KW-1133">Transmembrane helix</keyword>
<sequence>MIFDILLLGLVAVVLFQLIYYIFIFGKFSFAKTETLPKKNIPISVIVCAKNEAENIKKFIPLLVNQDYPTFELVLIDDASSDETRELFEEFEKQYANVKLVKVDNNEAFWGNKKYALTLGIKAAKYEYLLFTDADCYPTSKHWISNMSANFTMKKTIVLGYGAYEKIKNSFLNKIIRFETLLTATQYFAWAKIGKPYMGVGRNLAYKKEEFFRVRGFMDHMKIRSGDDDLFVNQAANGSNTTICFSPESFTYSEPKRTYKTWFNQKRRHVATAKHYKGFDRFQLGFFYIIQFLFFVLAAVLLAFQYQWMIVTGIVVLRYMFTWISLGYAAGKLKEKDVMYWYPIIEIFLIFTQLNVFITNIFAKPVHWK</sequence>
<dbReference type="EMBL" id="QLST01000005">
    <property type="protein sequence ID" value="RBA28742.1"/>
    <property type="molecule type" value="Genomic_DNA"/>
</dbReference>
<dbReference type="PANTHER" id="PTHR43630:SF1">
    <property type="entry name" value="POLY-BETA-1,6-N-ACETYL-D-GLUCOSAMINE SYNTHASE"/>
    <property type="match status" value="1"/>
</dbReference>
<dbReference type="InterPro" id="IPR029044">
    <property type="entry name" value="Nucleotide-diphossugar_trans"/>
</dbReference>
<dbReference type="RefSeq" id="WP_113988544.1">
    <property type="nucleotide sequence ID" value="NZ_QLST01000005.1"/>
</dbReference>
<feature type="transmembrane region" description="Helical" evidence="4">
    <location>
        <begin position="340"/>
        <end position="363"/>
    </location>
</feature>
<name>A0A365P2H9_9FLAO</name>
<evidence type="ECO:0000259" key="5">
    <source>
        <dbReference type="Pfam" id="PF00535"/>
    </source>
</evidence>
<feature type="transmembrane region" description="Helical" evidence="4">
    <location>
        <begin position="310"/>
        <end position="328"/>
    </location>
</feature>
<evidence type="ECO:0000256" key="4">
    <source>
        <dbReference type="SAM" id="Phobius"/>
    </source>
</evidence>